<dbReference type="SUPFAM" id="SSF52091">
    <property type="entry name" value="SpoIIaa-like"/>
    <property type="match status" value="1"/>
</dbReference>
<comment type="caution">
    <text evidence="4">The sequence shown here is derived from an EMBL/GenBank/DDBJ whole genome shotgun (WGS) entry which is preliminary data.</text>
</comment>
<proteinExistence type="inferred from homology"/>
<dbReference type="InterPro" id="IPR003658">
    <property type="entry name" value="Anti-sigma_ant"/>
</dbReference>
<evidence type="ECO:0000256" key="2">
    <source>
        <dbReference type="RuleBase" id="RU003749"/>
    </source>
</evidence>
<keyword evidence="5" id="KW-1185">Reference proteome</keyword>
<dbReference type="InterPro" id="IPR058548">
    <property type="entry name" value="MlaB-like_STAS"/>
</dbReference>
<evidence type="ECO:0000259" key="3">
    <source>
        <dbReference type="PROSITE" id="PS50801"/>
    </source>
</evidence>
<feature type="domain" description="STAS" evidence="3">
    <location>
        <begin position="12"/>
        <end position="114"/>
    </location>
</feature>
<dbReference type="STRING" id="66430.ACS04_27905"/>
<dbReference type="GO" id="GO:0043856">
    <property type="term" value="F:anti-sigma factor antagonist activity"/>
    <property type="evidence" value="ECO:0007669"/>
    <property type="project" value="InterPro"/>
</dbReference>
<dbReference type="RefSeq" id="WP_048479574.1">
    <property type="nucleotide sequence ID" value="NZ_JBIRUD010000001.1"/>
</dbReference>
<name>A0A0J6XET2_9ACTN</name>
<dbReference type="PANTHER" id="PTHR33495:SF2">
    <property type="entry name" value="ANTI-SIGMA FACTOR ANTAGONIST TM_1081-RELATED"/>
    <property type="match status" value="1"/>
</dbReference>
<evidence type="ECO:0000256" key="1">
    <source>
        <dbReference type="ARBA" id="ARBA00009013"/>
    </source>
</evidence>
<comment type="similarity">
    <text evidence="1 2">Belongs to the anti-sigma-factor antagonist family.</text>
</comment>
<dbReference type="InterPro" id="IPR036513">
    <property type="entry name" value="STAS_dom_sf"/>
</dbReference>
<dbReference type="NCBIfam" id="TIGR00377">
    <property type="entry name" value="ant_ant_sig"/>
    <property type="match status" value="1"/>
</dbReference>
<reference evidence="4 5" key="1">
    <citation type="submission" date="2015-06" db="EMBL/GenBank/DDBJ databases">
        <title>Recapitulation of the evolution of biosynthetic gene clusters reveals hidden chemical diversity on bacterial genomes.</title>
        <authorList>
            <person name="Cruz-Morales P."/>
            <person name="Martinez-Guerrero C."/>
            <person name="Morales-Escalante M.A."/>
            <person name="Yanez-Guerra L.A."/>
            <person name="Kopp J.F."/>
            <person name="Feldmann J."/>
            <person name="Ramos-Aboites H.E."/>
            <person name="Barona-Gomez F."/>
        </authorList>
    </citation>
    <scope>NUCLEOTIDE SEQUENCE [LARGE SCALE GENOMIC DNA]</scope>
    <source>
        <strain evidence="4 5">ATCC 31245</strain>
    </source>
</reference>
<accession>A0A0J6XET2</accession>
<dbReference type="PATRIC" id="fig|66430.4.peg.1213"/>
<dbReference type="PANTHER" id="PTHR33495">
    <property type="entry name" value="ANTI-SIGMA FACTOR ANTAGONIST TM_1081-RELATED-RELATED"/>
    <property type="match status" value="1"/>
</dbReference>
<dbReference type="PROSITE" id="PS50801">
    <property type="entry name" value="STAS"/>
    <property type="match status" value="1"/>
</dbReference>
<dbReference type="Gene3D" id="3.30.750.24">
    <property type="entry name" value="STAS domain"/>
    <property type="match status" value="1"/>
</dbReference>
<dbReference type="EMBL" id="LFML01000126">
    <property type="protein sequence ID" value="KMO94465.1"/>
    <property type="molecule type" value="Genomic_DNA"/>
</dbReference>
<dbReference type="CDD" id="cd07043">
    <property type="entry name" value="STAS_anti-anti-sigma_factors"/>
    <property type="match status" value="1"/>
</dbReference>
<sequence length="114" mass="12271">MIINREPHRSTAGFPVEVSEDTVTVRAGGEMDLVTADDLGHALAEALRHASPTRPVLVDFSQVTFCDSAGLNTLITARITAETNGTRIHLTGLNRQIHRLLEITGTLPLLTATT</sequence>
<dbReference type="Proteomes" id="UP000035932">
    <property type="component" value="Unassembled WGS sequence"/>
</dbReference>
<protein>
    <recommendedName>
        <fullName evidence="2">Anti-sigma factor antagonist</fullName>
    </recommendedName>
</protein>
<dbReference type="InterPro" id="IPR002645">
    <property type="entry name" value="STAS_dom"/>
</dbReference>
<evidence type="ECO:0000313" key="4">
    <source>
        <dbReference type="EMBL" id="KMO94465.1"/>
    </source>
</evidence>
<dbReference type="OrthoDB" id="3296948at2"/>
<gene>
    <name evidence="4" type="ORF">ACS04_27905</name>
</gene>
<dbReference type="AlphaFoldDB" id="A0A0J6XET2"/>
<evidence type="ECO:0000313" key="5">
    <source>
        <dbReference type="Proteomes" id="UP000035932"/>
    </source>
</evidence>
<dbReference type="Pfam" id="PF13466">
    <property type="entry name" value="STAS_2"/>
    <property type="match status" value="1"/>
</dbReference>
<organism evidence="4 5">
    <name type="scientific">Streptomyces roseus</name>
    <dbReference type="NCBI Taxonomy" id="66430"/>
    <lineage>
        <taxon>Bacteria</taxon>
        <taxon>Bacillati</taxon>
        <taxon>Actinomycetota</taxon>
        <taxon>Actinomycetes</taxon>
        <taxon>Kitasatosporales</taxon>
        <taxon>Streptomycetaceae</taxon>
        <taxon>Streptomyces</taxon>
    </lineage>
</organism>